<dbReference type="EMBL" id="BDGU01000537">
    <property type="protein sequence ID" value="GAW07950.1"/>
    <property type="molecule type" value="Genomic_DNA"/>
</dbReference>
<accession>A0A1Q3EL74</accession>
<evidence type="ECO:0000313" key="2">
    <source>
        <dbReference type="EMBL" id="GAW07950.1"/>
    </source>
</evidence>
<gene>
    <name evidence="2" type="ORF">LENED_009980</name>
</gene>
<feature type="region of interest" description="Disordered" evidence="1">
    <location>
        <begin position="244"/>
        <end position="269"/>
    </location>
</feature>
<protein>
    <submittedName>
        <fullName evidence="2">Alpha beta-hydrolase</fullName>
    </submittedName>
</protein>
<sequence length="388" mass="43787">MIQPTQTFSLSGGIKLSFTDSGAPFNQLNYTTVLLLHGGVFNAYQFHKLHAYAHSLNLRTVLLHRRDYAGSTPYSSSEIQELERGNVIFWERLAAQMGEFLKMFIEREGIPKLAARQKRALSPQANGLGKGGSGGVAILGWSGGCLPIISFLGATQNRMFSEELYGFLVEYIGECIFYDPSYNCFGYPLPPDNRNYIPWEDTANSSEDFLQAFSNWVSSYYDHPCYDPITRSLPATATIHDLDGSRRKSDETSVSSWTAEEIAKGTEERPARNEIATFLPPVQETLRVLTNQALFDPYCTRSWFPDVGITHIGGTRTGWICAWTMIETKKRYLQHSRTHGSESEDLDPKTGPGCRRIRFFDMDGANHFAHWDRPAEFLRLVAHSIRTP</sequence>
<name>A0A1Q3EL74_LENED</name>
<dbReference type="AlphaFoldDB" id="A0A1Q3EL74"/>
<evidence type="ECO:0000313" key="3">
    <source>
        <dbReference type="Proteomes" id="UP000188533"/>
    </source>
</evidence>
<proteinExistence type="predicted"/>
<dbReference type="GO" id="GO:0016787">
    <property type="term" value="F:hydrolase activity"/>
    <property type="evidence" value="ECO:0007669"/>
    <property type="project" value="UniProtKB-KW"/>
</dbReference>
<reference evidence="2 3" key="1">
    <citation type="submission" date="2016-08" db="EMBL/GenBank/DDBJ databases">
        <authorList>
            <consortium name="Lentinula edodes genome sequencing consortium"/>
            <person name="Sakamoto Y."/>
            <person name="Nakade K."/>
            <person name="Sato S."/>
            <person name="Yoshida Y."/>
            <person name="Miyazaki K."/>
            <person name="Natsume S."/>
            <person name="Konno N."/>
        </authorList>
    </citation>
    <scope>NUCLEOTIDE SEQUENCE [LARGE SCALE GENOMIC DNA]</scope>
    <source>
        <strain evidence="2 3">NBRC 111202</strain>
    </source>
</reference>
<dbReference type="SUPFAM" id="SSF53474">
    <property type="entry name" value="alpha/beta-Hydrolases"/>
    <property type="match status" value="1"/>
</dbReference>
<keyword evidence="3" id="KW-1185">Reference proteome</keyword>
<dbReference type="InterPro" id="IPR029058">
    <property type="entry name" value="AB_hydrolase_fold"/>
</dbReference>
<comment type="caution">
    <text evidence="2">The sequence shown here is derived from an EMBL/GenBank/DDBJ whole genome shotgun (WGS) entry which is preliminary data.</text>
</comment>
<evidence type="ECO:0000256" key="1">
    <source>
        <dbReference type="SAM" id="MobiDB-lite"/>
    </source>
</evidence>
<reference evidence="2 3" key="2">
    <citation type="submission" date="2017-02" db="EMBL/GenBank/DDBJ databases">
        <title>A genome survey and senescence transcriptome analysis in Lentinula edodes.</title>
        <authorList>
            <person name="Sakamoto Y."/>
            <person name="Nakade K."/>
            <person name="Sato S."/>
            <person name="Yoshida Y."/>
            <person name="Miyazaki K."/>
            <person name="Natsume S."/>
            <person name="Konno N."/>
        </authorList>
    </citation>
    <scope>NUCLEOTIDE SEQUENCE [LARGE SCALE GENOMIC DNA]</scope>
    <source>
        <strain evidence="2 3">NBRC 111202</strain>
    </source>
</reference>
<organism evidence="2 3">
    <name type="scientific">Lentinula edodes</name>
    <name type="common">Shiitake mushroom</name>
    <name type="synonym">Lentinus edodes</name>
    <dbReference type="NCBI Taxonomy" id="5353"/>
    <lineage>
        <taxon>Eukaryota</taxon>
        <taxon>Fungi</taxon>
        <taxon>Dikarya</taxon>
        <taxon>Basidiomycota</taxon>
        <taxon>Agaricomycotina</taxon>
        <taxon>Agaricomycetes</taxon>
        <taxon>Agaricomycetidae</taxon>
        <taxon>Agaricales</taxon>
        <taxon>Marasmiineae</taxon>
        <taxon>Omphalotaceae</taxon>
        <taxon>Lentinula</taxon>
    </lineage>
</organism>
<dbReference type="Gene3D" id="3.40.50.1820">
    <property type="entry name" value="alpha/beta hydrolase"/>
    <property type="match status" value="1"/>
</dbReference>
<dbReference type="Proteomes" id="UP000188533">
    <property type="component" value="Unassembled WGS sequence"/>
</dbReference>
<keyword evidence="2" id="KW-0378">Hydrolase</keyword>